<dbReference type="GO" id="GO:0006457">
    <property type="term" value="P:protein folding"/>
    <property type="evidence" value="ECO:0007669"/>
    <property type="project" value="InterPro"/>
</dbReference>
<dbReference type="PANTHER" id="PTHR35478:SF1">
    <property type="entry name" value="ZINC FINGER FYVE DOMAIN-CONTAINING PROTEIN 26"/>
    <property type="match status" value="1"/>
</dbReference>
<dbReference type="Proteomes" id="UP001164929">
    <property type="component" value="Chromosome 6"/>
</dbReference>
<dbReference type="SUPFAM" id="SSF46565">
    <property type="entry name" value="Chaperone J-domain"/>
    <property type="match status" value="1"/>
</dbReference>
<evidence type="ECO:0000256" key="1">
    <source>
        <dbReference type="ARBA" id="ARBA00023186"/>
    </source>
</evidence>
<dbReference type="FunFam" id="2.60.260.20:FF:000006">
    <property type="entry name" value="DnaJ subfamily B member 13"/>
    <property type="match status" value="1"/>
</dbReference>
<reference evidence="4" key="1">
    <citation type="journal article" date="2023" name="Mol. Ecol. Resour.">
        <title>Chromosome-level genome assembly of a triploid poplar Populus alba 'Berolinensis'.</title>
        <authorList>
            <person name="Chen S."/>
            <person name="Yu Y."/>
            <person name="Wang X."/>
            <person name="Wang S."/>
            <person name="Zhang T."/>
            <person name="Zhou Y."/>
            <person name="He R."/>
            <person name="Meng N."/>
            <person name="Wang Y."/>
            <person name="Liu W."/>
            <person name="Liu Z."/>
            <person name="Liu J."/>
            <person name="Guo Q."/>
            <person name="Huang H."/>
            <person name="Sederoff R.R."/>
            <person name="Wang G."/>
            <person name="Qu G."/>
            <person name="Chen S."/>
        </authorList>
    </citation>
    <scope>NUCLEOTIDE SEQUENCE</scope>
    <source>
        <strain evidence="4">SC-2020</strain>
    </source>
</reference>
<dbReference type="PROSITE" id="PS00636">
    <property type="entry name" value="DNAJ_1"/>
    <property type="match status" value="1"/>
</dbReference>
<proteinExistence type="predicted"/>
<dbReference type="CDD" id="cd06257">
    <property type="entry name" value="DnaJ"/>
    <property type="match status" value="1"/>
</dbReference>
<keyword evidence="5" id="KW-1185">Reference proteome</keyword>
<dbReference type="InterPro" id="IPR002939">
    <property type="entry name" value="DnaJ_C"/>
</dbReference>
<dbReference type="InterPro" id="IPR008971">
    <property type="entry name" value="HSP40/DnaJ_pept-bd"/>
</dbReference>
<feature type="compositionally biased region" description="Acidic residues" evidence="2">
    <location>
        <begin position="143"/>
        <end position="152"/>
    </location>
</feature>
<dbReference type="FunFam" id="2.60.260.20:FF:000002">
    <property type="entry name" value="Dnaj homolog subfamily b member"/>
    <property type="match status" value="1"/>
</dbReference>
<name>A0AAD6W191_9ROSI</name>
<comment type="caution">
    <text evidence="4">The sequence shown here is derived from an EMBL/GenBank/DDBJ whole genome shotgun (WGS) entry which is preliminary data.</text>
</comment>
<evidence type="ECO:0000259" key="3">
    <source>
        <dbReference type="PROSITE" id="PS50076"/>
    </source>
</evidence>
<dbReference type="Pfam" id="PF01556">
    <property type="entry name" value="DnaJ_C"/>
    <property type="match status" value="1"/>
</dbReference>
<dbReference type="FunFam" id="1.10.287.110:FF:000020">
    <property type="entry name" value="DnaJ subfamily B member 13"/>
    <property type="match status" value="1"/>
</dbReference>
<dbReference type="GO" id="GO:0051082">
    <property type="term" value="F:unfolded protein binding"/>
    <property type="evidence" value="ECO:0007669"/>
    <property type="project" value="InterPro"/>
</dbReference>
<accession>A0AAD6W191</accession>
<feature type="domain" description="J" evidence="3">
    <location>
        <begin position="591"/>
        <end position="657"/>
    </location>
</feature>
<dbReference type="PRINTS" id="PR00625">
    <property type="entry name" value="JDOMAIN"/>
</dbReference>
<dbReference type="SUPFAM" id="SSF49493">
    <property type="entry name" value="HSP40/DnaJ peptide-binding domain"/>
    <property type="match status" value="2"/>
</dbReference>
<sequence length="923" mass="103369">MDKETDLLSRLAANHLHLAQFEPLRAILTSLRTKNPDLAFAILQTIVSNSGRFDNILWSQSCPNPSLLTFLSTLELLQLNNPTSHTWRFDSVTLRLRVEFLLLIQLLIDRVTESLRKNVDLDRFEKEEGEIGVGESSGGRGEGEEEEEEEGFLDNFEVLKDGSGELEVLDKVLEFGVKRLKGDVDLDGNEVGGSGRGEGSSSGGVVAIEEGEMMCLRKVILDNADVFDALCWNVESQMKGMKVENENSGMEITVRGEESEKVEEEGVELFDLIRKCVQLAHLDAMKECSKEGDEGVFSHIRFLHLDRGLEESEYRIVLQDLLLRVLSTRKGYGTSWHVMQEKLLRIYEEALSSNCRHLVEMIQVIQDDLLRQEIEMSRAHADKQIPLPLEHFQGYLMEMKLDEDSNDPSFSLSRAVSICMREMYHYARVSEVHVLECFMETALSAVKREQLQEASYFLMLFPRLRPLVAAMGWDLLAGKTTARRKLMQLLWTSRKLQILRLEESATYGNQLDEMSCVEHLCDSLCYQLDLASFVSCVNSGQSWNSKSSLLLSGNQQIISASEDNHSEHFVENFVLERLSVQSPLRKKMGVDYYNILKVNRNATDDDLKKAYRRLAMKWHPDKNPTTKKEAEAKFKEISEAYEVLSDPQKRAIYDQCGEEGLKDAPPSGGGGFPFGNGGGGGSNGFNPRKAEDIFAEIFGSSPFGFGSTGPGKSMRFQSDGGLFGGFSSSDTPFRTFSEGTAPRKPPPVESKLPCSLEELYTGSTRKMKISRTVVDAHGQQGQETEILTIDVKPGWKKGTKITFPDKGNERQNQLPADLVFIIDEKPQTTYKRDGNDLTINHKVTLAEALGGTTVNLTTLDSRNLSIPVHDIVSPGYELVVAMEGMPIAKEPGNWGDLRIKFEVKFPTRLAPEQRAGLKRVLGG</sequence>
<dbReference type="InterPro" id="IPR018253">
    <property type="entry name" value="DnaJ_domain_CS"/>
</dbReference>
<protein>
    <recommendedName>
        <fullName evidence="3">J domain-containing protein</fullName>
    </recommendedName>
</protein>
<evidence type="ECO:0000256" key="2">
    <source>
        <dbReference type="SAM" id="MobiDB-lite"/>
    </source>
</evidence>
<dbReference type="Gene3D" id="2.60.260.20">
    <property type="entry name" value="Urease metallochaperone UreE, N-terminal domain"/>
    <property type="match status" value="2"/>
</dbReference>
<dbReference type="PANTHER" id="PTHR35478">
    <property type="entry name" value="ZINC FINGER FYVE DOMAIN PROTEIN"/>
    <property type="match status" value="1"/>
</dbReference>
<dbReference type="InterPro" id="IPR036869">
    <property type="entry name" value="J_dom_sf"/>
</dbReference>
<keyword evidence="1" id="KW-0143">Chaperone</keyword>
<dbReference type="SMART" id="SM00271">
    <property type="entry name" value="DnaJ"/>
    <property type="match status" value="1"/>
</dbReference>
<gene>
    <name evidence="4" type="ORF">NC653_017664</name>
</gene>
<dbReference type="EMBL" id="JAQIZT010000006">
    <property type="protein sequence ID" value="KAJ6994951.1"/>
    <property type="molecule type" value="Genomic_DNA"/>
</dbReference>
<dbReference type="InterPro" id="IPR001623">
    <property type="entry name" value="DnaJ_domain"/>
</dbReference>
<feature type="compositionally biased region" description="Gly residues" evidence="2">
    <location>
        <begin position="131"/>
        <end position="140"/>
    </location>
</feature>
<dbReference type="AlphaFoldDB" id="A0AAD6W191"/>
<organism evidence="4 5">
    <name type="scientific">Populus alba x Populus x berolinensis</name>
    <dbReference type="NCBI Taxonomy" id="444605"/>
    <lineage>
        <taxon>Eukaryota</taxon>
        <taxon>Viridiplantae</taxon>
        <taxon>Streptophyta</taxon>
        <taxon>Embryophyta</taxon>
        <taxon>Tracheophyta</taxon>
        <taxon>Spermatophyta</taxon>
        <taxon>Magnoliopsida</taxon>
        <taxon>eudicotyledons</taxon>
        <taxon>Gunneridae</taxon>
        <taxon>Pentapetalae</taxon>
        <taxon>rosids</taxon>
        <taxon>fabids</taxon>
        <taxon>Malpighiales</taxon>
        <taxon>Salicaceae</taxon>
        <taxon>Saliceae</taxon>
        <taxon>Populus</taxon>
    </lineage>
</organism>
<dbReference type="CDD" id="cd10747">
    <property type="entry name" value="DnaJ_C"/>
    <property type="match status" value="1"/>
</dbReference>
<dbReference type="Pfam" id="PF00226">
    <property type="entry name" value="DnaJ"/>
    <property type="match status" value="1"/>
</dbReference>
<dbReference type="Gene3D" id="1.10.287.110">
    <property type="entry name" value="DnaJ domain"/>
    <property type="match status" value="1"/>
</dbReference>
<evidence type="ECO:0000313" key="5">
    <source>
        <dbReference type="Proteomes" id="UP001164929"/>
    </source>
</evidence>
<evidence type="ECO:0000313" key="4">
    <source>
        <dbReference type="EMBL" id="KAJ6994951.1"/>
    </source>
</evidence>
<dbReference type="PROSITE" id="PS50076">
    <property type="entry name" value="DNAJ_2"/>
    <property type="match status" value="1"/>
</dbReference>
<feature type="region of interest" description="Disordered" evidence="2">
    <location>
        <begin position="128"/>
        <end position="152"/>
    </location>
</feature>